<reference evidence="1" key="1">
    <citation type="submission" date="2021-01" db="EMBL/GenBank/DDBJ databases">
        <authorList>
            <person name="Corre E."/>
            <person name="Pelletier E."/>
            <person name="Niang G."/>
            <person name="Scheremetjew M."/>
            <person name="Finn R."/>
            <person name="Kale V."/>
            <person name="Holt S."/>
            <person name="Cochrane G."/>
            <person name="Meng A."/>
            <person name="Brown T."/>
            <person name="Cohen L."/>
        </authorList>
    </citation>
    <scope>NUCLEOTIDE SEQUENCE</scope>
    <source>
        <strain evidence="1">CCMP3278</strain>
    </source>
</reference>
<name>A0A7S0ZAP0_9RHOD</name>
<protein>
    <submittedName>
        <fullName evidence="1">Uncharacterized protein</fullName>
    </submittedName>
</protein>
<dbReference type="AlphaFoldDB" id="A0A7S0ZAP0"/>
<dbReference type="EMBL" id="HBFP01000507">
    <property type="protein sequence ID" value="CAD8815987.1"/>
    <property type="molecule type" value="Transcribed_RNA"/>
</dbReference>
<sequence length="143" mass="16675">MVDAKVISESAYAARSLYREYMRYAEAFPIPSVRMRLKLNVKEGFQFRAWQARAVSTMQDRDTAERVFTNWRNEATESLKTFKTLLDLPLDTLKLIFFHNRHGPKISRVPQNLGWNIGPHLKDDNRDSKVLARSMMKKVDPTS</sequence>
<proteinExistence type="predicted"/>
<gene>
    <name evidence="1" type="ORF">TOLI1172_LOCUS375</name>
</gene>
<evidence type="ECO:0000313" key="1">
    <source>
        <dbReference type="EMBL" id="CAD8815987.1"/>
    </source>
</evidence>
<organism evidence="1">
    <name type="scientific">Timspurckia oligopyrenoides</name>
    <dbReference type="NCBI Taxonomy" id="708627"/>
    <lineage>
        <taxon>Eukaryota</taxon>
        <taxon>Rhodophyta</taxon>
        <taxon>Bangiophyceae</taxon>
        <taxon>Porphyridiales</taxon>
        <taxon>Porphyridiaceae</taxon>
        <taxon>Timspurckia</taxon>
    </lineage>
</organism>
<accession>A0A7S0ZAP0</accession>